<evidence type="ECO:0000256" key="2">
    <source>
        <dbReference type="ARBA" id="ARBA00022833"/>
    </source>
</evidence>
<dbReference type="SMART" id="SM00382">
    <property type="entry name" value="AAA"/>
    <property type="match status" value="1"/>
</dbReference>
<dbReference type="PANTHER" id="PTHR48102:SF7">
    <property type="entry name" value="ATP-DEPENDENT CLP PROTEASE ATP-BINDING SUBUNIT CLPX-LIKE, MITOCHONDRIAL"/>
    <property type="match status" value="1"/>
</dbReference>
<dbReference type="Proteomes" id="UP000288623">
    <property type="component" value="Unassembled WGS sequence"/>
</dbReference>
<keyword evidence="4" id="KW-0143">Chaperone</keyword>
<dbReference type="PANTHER" id="PTHR48102">
    <property type="entry name" value="ATP-DEPENDENT CLP PROTEASE ATP-BINDING SUBUNIT CLPX-LIKE, MITOCHONDRIAL-RELATED"/>
    <property type="match status" value="1"/>
</dbReference>
<dbReference type="FunFam" id="1.10.8.60:FF:000002">
    <property type="entry name" value="ATP-dependent Clp protease ATP-binding subunit ClpX"/>
    <property type="match status" value="1"/>
</dbReference>
<keyword evidence="7" id="KW-0645">Protease</keyword>
<dbReference type="Pfam" id="PF10431">
    <property type="entry name" value="ClpB_D2-small"/>
    <property type="match status" value="1"/>
</dbReference>
<sequence>MTNEKLTQCSICHQELEGTVFIKGPDEKVAICEDCIQTAYEILGLGPVQYNEVNESDESMLNAENFVRPSIIRDYLNDFVIGQEEAKRVLAVAIYNHLKRMAHNAHREEGQPEIEKSNVLMVGPTGSGKTYLLRKVAELIDIPMIVADASSMTAAGYVGSDPEIMLRQLLQAADGDLDRAQRGIIYIDEIDKLGRKSESASITRDVSGESVQQQILKILEGTKSQVPLDANRLHPGGNNVEMDTSNILFVVGGSFEGIEEIIKKRLGEEGRRIGFDEISEAEQKKKDFNHYILEVEAEDLRKFGMIPELLGRLPVVVPLQELDVDALTRILTEPQNALLKQYSSLLSYDGADIEFSDEAVKAIAEIAYEKKTGARSLRSVLEKVLLPHMFNLPDEEENVTFYFDEESIRSGKAPKRIVKESK</sequence>
<keyword evidence="3 7" id="KW-0067">ATP-binding</keyword>
<dbReference type="GO" id="GO:0051603">
    <property type="term" value="P:proteolysis involved in protein catabolic process"/>
    <property type="evidence" value="ECO:0007669"/>
    <property type="project" value="TreeGrafter"/>
</dbReference>
<evidence type="ECO:0000313" key="7">
    <source>
        <dbReference type="EMBL" id="RUS57653.1"/>
    </source>
</evidence>
<dbReference type="GO" id="GO:0051082">
    <property type="term" value="F:unfolded protein binding"/>
    <property type="evidence" value="ECO:0007669"/>
    <property type="project" value="InterPro"/>
</dbReference>
<keyword evidence="8" id="KW-1185">Reference proteome</keyword>
<evidence type="ECO:0000256" key="1">
    <source>
        <dbReference type="ARBA" id="ARBA00022741"/>
    </source>
</evidence>
<dbReference type="InterPro" id="IPR003593">
    <property type="entry name" value="AAA+_ATPase"/>
</dbReference>
<evidence type="ECO:0000259" key="5">
    <source>
        <dbReference type="SMART" id="SM00382"/>
    </source>
</evidence>
<accession>A0A433RWJ9</accession>
<dbReference type="SMART" id="SM01086">
    <property type="entry name" value="ClpB_D2-small"/>
    <property type="match status" value="1"/>
</dbReference>
<keyword evidence="2" id="KW-0862">Zinc</keyword>
<dbReference type="OrthoDB" id="2454695at2"/>
<name>A0A433RWJ9_9BACL</name>
<dbReference type="NCBIfam" id="NF003745">
    <property type="entry name" value="PRK05342.1"/>
    <property type="match status" value="1"/>
</dbReference>
<feature type="domain" description="AAA+ ATPase" evidence="5">
    <location>
        <begin position="115"/>
        <end position="319"/>
    </location>
</feature>
<dbReference type="InterPro" id="IPR050052">
    <property type="entry name" value="ATP-dep_Clp_protease_ClpX"/>
</dbReference>
<dbReference type="Gene3D" id="3.40.50.300">
    <property type="entry name" value="P-loop containing nucleotide triphosphate hydrolases"/>
    <property type="match status" value="1"/>
</dbReference>
<dbReference type="InterPro" id="IPR027417">
    <property type="entry name" value="P-loop_NTPase"/>
</dbReference>
<comment type="caution">
    <text evidence="7">The sequence shown here is derived from an EMBL/GenBank/DDBJ whole genome shotgun (WGS) entry which is preliminary data.</text>
</comment>
<evidence type="ECO:0000259" key="6">
    <source>
        <dbReference type="SMART" id="SM01086"/>
    </source>
</evidence>
<keyword evidence="7" id="KW-0378">Hydrolase</keyword>
<evidence type="ECO:0000313" key="8">
    <source>
        <dbReference type="Proteomes" id="UP000288623"/>
    </source>
</evidence>
<dbReference type="InterPro" id="IPR019489">
    <property type="entry name" value="Clp_ATPase_C"/>
</dbReference>
<evidence type="ECO:0000256" key="3">
    <source>
        <dbReference type="ARBA" id="ARBA00022840"/>
    </source>
</evidence>
<dbReference type="InterPro" id="IPR004487">
    <property type="entry name" value="Clp_protease_ATP-bd_su_ClpX"/>
</dbReference>
<dbReference type="Pfam" id="PF07724">
    <property type="entry name" value="AAA_2"/>
    <property type="match status" value="1"/>
</dbReference>
<dbReference type="GO" id="GO:0140662">
    <property type="term" value="F:ATP-dependent protein folding chaperone"/>
    <property type="evidence" value="ECO:0007669"/>
    <property type="project" value="InterPro"/>
</dbReference>
<dbReference type="RefSeq" id="WP_126989758.1">
    <property type="nucleotide sequence ID" value="NZ_JTFC01000015.1"/>
</dbReference>
<dbReference type="GO" id="GO:0008233">
    <property type="term" value="F:peptidase activity"/>
    <property type="evidence" value="ECO:0007669"/>
    <property type="project" value="UniProtKB-KW"/>
</dbReference>
<proteinExistence type="predicted"/>
<protein>
    <submittedName>
        <fullName evidence="7">Clp protease ATP-binding protein</fullName>
    </submittedName>
</protein>
<dbReference type="EMBL" id="JTFC01000015">
    <property type="protein sequence ID" value="RUS57653.1"/>
    <property type="molecule type" value="Genomic_DNA"/>
</dbReference>
<gene>
    <name evidence="7" type="ORF">QI30_04465</name>
</gene>
<dbReference type="Gene3D" id="1.10.8.60">
    <property type="match status" value="1"/>
</dbReference>
<keyword evidence="1" id="KW-0547">Nucleotide-binding</keyword>
<dbReference type="GO" id="GO:0005524">
    <property type="term" value="F:ATP binding"/>
    <property type="evidence" value="ECO:0007669"/>
    <property type="project" value="UniProtKB-KW"/>
</dbReference>
<organism evidence="7 8">
    <name type="scientific">Candidatus Kurthia intestinigallinarum</name>
    <dbReference type="NCBI Taxonomy" id="1562256"/>
    <lineage>
        <taxon>Bacteria</taxon>
        <taxon>Bacillati</taxon>
        <taxon>Bacillota</taxon>
        <taxon>Bacilli</taxon>
        <taxon>Bacillales</taxon>
        <taxon>Caryophanaceae</taxon>
        <taxon>Kurthia</taxon>
    </lineage>
</organism>
<dbReference type="AlphaFoldDB" id="A0A433RWJ9"/>
<dbReference type="SUPFAM" id="SSF52540">
    <property type="entry name" value="P-loop containing nucleoside triphosphate hydrolases"/>
    <property type="match status" value="1"/>
</dbReference>
<dbReference type="NCBIfam" id="TIGR00382">
    <property type="entry name" value="clpX"/>
    <property type="match status" value="1"/>
</dbReference>
<dbReference type="InterPro" id="IPR003959">
    <property type="entry name" value="ATPase_AAA_core"/>
</dbReference>
<evidence type="ECO:0000256" key="4">
    <source>
        <dbReference type="ARBA" id="ARBA00023186"/>
    </source>
</evidence>
<feature type="domain" description="Clp ATPase C-terminal" evidence="6">
    <location>
        <begin position="322"/>
        <end position="408"/>
    </location>
</feature>
<reference evidence="7 8" key="1">
    <citation type="submission" date="2014-11" db="EMBL/GenBank/DDBJ databases">
        <title>Genome sequence and analysis of novel Kurthia sp.</title>
        <authorList>
            <person name="Lawson J.N."/>
            <person name="Gonzalez J.E."/>
            <person name="Rinauldi L."/>
            <person name="Xuan Z."/>
            <person name="Firman A."/>
            <person name="Shaddox L."/>
            <person name="Trudeau A."/>
            <person name="Shah S."/>
            <person name="Reiman D."/>
        </authorList>
    </citation>
    <scope>NUCLEOTIDE SEQUENCE [LARGE SCALE GENOMIC DNA]</scope>
    <source>
        <strain evidence="7 8">3B1D</strain>
    </source>
</reference>
<dbReference type="GO" id="GO:0016887">
    <property type="term" value="F:ATP hydrolysis activity"/>
    <property type="evidence" value="ECO:0007669"/>
    <property type="project" value="InterPro"/>
</dbReference>